<reference evidence="1 2" key="1">
    <citation type="submission" date="2019-10" db="EMBL/GenBank/DDBJ databases">
        <title>Whole genome shotgun sequence of Acrocarpospora pleiomorpha NBRC 16267.</title>
        <authorList>
            <person name="Ichikawa N."/>
            <person name="Kimura A."/>
            <person name="Kitahashi Y."/>
            <person name="Komaki H."/>
            <person name="Oguchi A."/>
        </authorList>
    </citation>
    <scope>NUCLEOTIDE SEQUENCE [LARGE SCALE GENOMIC DNA]</scope>
    <source>
        <strain evidence="1 2">NBRC 16267</strain>
    </source>
</reference>
<gene>
    <name evidence="1" type="ORF">Aple_013430</name>
</gene>
<dbReference type="AlphaFoldDB" id="A0A5M3XK15"/>
<dbReference type="Proteomes" id="UP000377595">
    <property type="component" value="Unassembled WGS sequence"/>
</dbReference>
<evidence type="ECO:0000313" key="2">
    <source>
        <dbReference type="Proteomes" id="UP000377595"/>
    </source>
</evidence>
<dbReference type="EMBL" id="BLAF01000007">
    <property type="protein sequence ID" value="GES18448.1"/>
    <property type="molecule type" value="Genomic_DNA"/>
</dbReference>
<proteinExistence type="predicted"/>
<comment type="caution">
    <text evidence="1">The sequence shown here is derived from an EMBL/GenBank/DDBJ whole genome shotgun (WGS) entry which is preliminary data.</text>
</comment>
<keyword evidence="2" id="KW-1185">Reference proteome</keyword>
<organism evidence="1 2">
    <name type="scientific">Acrocarpospora pleiomorpha</name>
    <dbReference type="NCBI Taxonomy" id="90975"/>
    <lineage>
        <taxon>Bacteria</taxon>
        <taxon>Bacillati</taxon>
        <taxon>Actinomycetota</taxon>
        <taxon>Actinomycetes</taxon>
        <taxon>Streptosporangiales</taxon>
        <taxon>Streptosporangiaceae</taxon>
        <taxon>Acrocarpospora</taxon>
    </lineage>
</organism>
<accession>A0A5M3XK15</accession>
<protein>
    <submittedName>
        <fullName evidence="1">Uncharacterized protein</fullName>
    </submittedName>
</protein>
<sequence length="67" mass="6726">MVWVTARAATIRQPCVAATGGAADSAGSRDSRGSTVLFTVGYPSDISAAATAAGRRRGGDQGQWAGE</sequence>
<name>A0A5M3XK15_9ACTN</name>
<evidence type="ECO:0000313" key="1">
    <source>
        <dbReference type="EMBL" id="GES18448.1"/>
    </source>
</evidence>